<evidence type="ECO:0000256" key="7">
    <source>
        <dbReference type="ARBA" id="ARBA00022807"/>
    </source>
</evidence>
<feature type="domain" description="UCH catalytic" evidence="14">
    <location>
        <begin position="598"/>
        <end position="823"/>
    </location>
</feature>
<protein>
    <recommendedName>
        <fullName evidence="9 11">Ubiquitin carboxyl-terminal hydrolase</fullName>
        <ecNumber evidence="3 11">3.4.19.12</ecNumber>
    </recommendedName>
</protein>
<dbReference type="PRINTS" id="PR00707">
    <property type="entry name" value="UBCTHYDRLASE"/>
</dbReference>
<keyword evidence="4 10" id="KW-0645">Protease</keyword>
<feature type="signal peptide" evidence="13">
    <location>
        <begin position="1"/>
        <end position="22"/>
    </location>
</feature>
<evidence type="ECO:0000256" key="9">
    <source>
        <dbReference type="ARBA" id="ARBA00073226"/>
    </source>
</evidence>
<dbReference type="STRING" id="6832.A0A553P7U0"/>
<evidence type="ECO:0000256" key="5">
    <source>
        <dbReference type="ARBA" id="ARBA00022786"/>
    </source>
</evidence>
<comment type="catalytic activity">
    <reaction evidence="1 10 11">
        <text>Thiol-dependent hydrolysis of ester, thioester, amide, peptide and isopeptide bonds formed by the C-terminal Gly of ubiquitin (a 76-residue protein attached to proteins as an intracellular targeting signal).</text>
        <dbReference type="EC" id="3.4.19.12"/>
    </reaction>
</comment>
<dbReference type="FunFam" id="3.40.532.10:FF:000006">
    <property type="entry name" value="Ubiquitin carboxyl-terminal hydrolase"/>
    <property type="match status" value="1"/>
</dbReference>
<organism evidence="15 16">
    <name type="scientific">Tigriopus californicus</name>
    <name type="common">Marine copepod</name>
    <dbReference type="NCBI Taxonomy" id="6832"/>
    <lineage>
        <taxon>Eukaryota</taxon>
        <taxon>Metazoa</taxon>
        <taxon>Ecdysozoa</taxon>
        <taxon>Arthropoda</taxon>
        <taxon>Crustacea</taxon>
        <taxon>Multicrustacea</taxon>
        <taxon>Hexanauplia</taxon>
        <taxon>Copepoda</taxon>
        <taxon>Harpacticoida</taxon>
        <taxon>Harpacticidae</taxon>
        <taxon>Tigriopus</taxon>
    </lineage>
</organism>
<evidence type="ECO:0000256" key="6">
    <source>
        <dbReference type="ARBA" id="ARBA00022801"/>
    </source>
</evidence>
<feature type="compositionally biased region" description="Polar residues" evidence="12">
    <location>
        <begin position="82"/>
        <end position="92"/>
    </location>
</feature>
<dbReference type="SUPFAM" id="SSF54001">
    <property type="entry name" value="Cysteine proteinases"/>
    <property type="match status" value="1"/>
</dbReference>
<comment type="similarity">
    <text evidence="2 10 11">Belongs to the peptidase C12 family.</text>
</comment>
<dbReference type="GO" id="GO:0016579">
    <property type="term" value="P:protein deubiquitination"/>
    <property type="evidence" value="ECO:0007669"/>
    <property type="project" value="TreeGrafter"/>
</dbReference>
<evidence type="ECO:0000256" key="10">
    <source>
        <dbReference type="PROSITE-ProRule" id="PRU01393"/>
    </source>
</evidence>
<dbReference type="CDD" id="cd09616">
    <property type="entry name" value="Peptidase_C12_UCH_L1_L3"/>
    <property type="match status" value="1"/>
</dbReference>
<keyword evidence="6 10" id="KW-0378">Hydrolase</keyword>
<dbReference type="Pfam" id="PF16033">
    <property type="entry name" value="DUF4789"/>
    <property type="match status" value="2"/>
</dbReference>
<dbReference type="Proteomes" id="UP000318571">
    <property type="component" value="Chromosome 3"/>
</dbReference>
<evidence type="ECO:0000256" key="12">
    <source>
        <dbReference type="SAM" id="MobiDB-lite"/>
    </source>
</evidence>
<dbReference type="Pfam" id="PF01088">
    <property type="entry name" value="Peptidase_C12"/>
    <property type="match status" value="1"/>
</dbReference>
<evidence type="ECO:0000256" key="1">
    <source>
        <dbReference type="ARBA" id="ARBA00000707"/>
    </source>
</evidence>
<dbReference type="InterPro" id="IPR031993">
    <property type="entry name" value="DUF4789"/>
</dbReference>
<name>A0A553P7U0_TIGCA</name>
<evidence type="ECO:0000256" key="11">
    <source>
        <dbReference type="RuleBase" id="RU361215"/>
    </source>
</evidence>
<feature type="site" description="Important for enzyme activity" evidence="10">
    <location>
        <position position="779"/>
    </location>
</feature>
<dbReference type="InterPro" id="IPR038765">
    <property type="entry name" value="Papain-like_cys_pep_sf"/>
</dbReference>
<evidence type="ECO:0000256" key="2">
    <source>
        <dbReference type="ARBA" id="ARBA00009326"/>
    </source>
</evidence>
<dbReference type="GO" id="GO:0004843">
    <property type="term" value="F:cysteine-type deubiquitinase activity"/>
    <property type="evidence" value="ECO:0007669"/>
    <property type="project" value="UniProtKB-UniRule"/>
</dbReference>
<dbReference type="EMBL" id="VCGU01000007">
    <property type="protein sequence ID" value="TRY73754.1"/>
    <property type="molecule type" value="Genomic_DNA"/>
</dbReference>
<dbReference type="PROSITE" id="PS00140">
    <property type="entry name" value="UCH_1"/>
    <property type="match status" value="1"/>
</dbReference>
<evidence type="ECO:0000256" key="13">
    <source>
        <dbReference type="SAM" id="SignalP"/>
    </source>
</evidence>
<evidence type="ECO:0000313" key="15">
    <source>
        <dbReference type="EMBL" id="TRY73754.1"/>
    </source>
</evidence>
<dbReference type="Gene3D" id="3.40.532.10">
    <property type="entry name" value="Peptidase C12, ubiquitin carboxyl-terminal hydrolase"/>
    <property type="match status" value="1"/>
</dbReference>
<comment type="caution">
    <text evidence="15">The sequence shown here is derived from an EMBL/GenBank/DDBJ whole genome shotgun (WGS) entry which is preliminary data.</text>
</comment>
<dbReference type="PANTHER" id="PTHR10589">
    <property type="entry name" value="UBIQUITIN CARBOXYL-TERMINAL HYDROLASE"/>
    <property type="match status" value="1"/>
</dbReference>
<sequence>MKASYCMILGVVFAFGAQTIQANPRPQGFFFPESIDETETNGTVTPEPNNESSTEAIQSGIVFGGGDEDEKEETVDKKGLTRFTQPNEANQTKSDDEDQEEQPVTVSNDPEEKSSEVSEPGPEVPEDVADSCSPFELPGFNKTTQEWSCFSITTQGPCADSEWFILDKNFSDYPKGICVERPCAEGQVLYQDTCEAVSSLADCPFNMEILPNPFGEGECDCFEGLAAVLNETLEEFSCYPEFSPEPCSKPDQQLLKVNGSAGSFECQDTPCQSGERLFQEECLAEIDCKSTDNVDEKIISTFCNFGIRQLLTLPEKCDGNKARDYQGNCKEEFSFGLNMFVLQYALSQVIFPDDVSQNARAPFVQISRPSLQELSNQCIGLGRVLFEPDLTCYELTSRGPCDHKSWFVLDKISLQAKCQRYPCPKDSALYQGRCEVLGVQGACPFQAPLRVNIHGEAVCPCVTYDENNINEDCYQDVDLRTLIKLPCGHGYAMDEEGQCKKLFARIKISKRRGRPLLMIHSTVSYTPPPESVIQQSPTPFHQTSMALLQKLTDRCLSDGLVLFQPHLTCYELTRQGPCNPQSWFVLEKTSFQAQCQRRPCPMESALYQGRCEVLGVMNKFLWNSGMPKSWGIHDVFGLDSELLAMLNQPVVGVLLLFPLGAEVNALMDGRKPMSEIPEGLYYMKQTISNACGTVAMIHAVANNQDKIELEKGCLKKFLDDTKNDTPEERAVKLEGNEEVCETHDQVAQEGQTEAPSLDESVDFHFVAFIEKNGHIYELDGRKDSPVDCGQVAKSFVESAAEECKKYMACDPGNIKFNVLALTPTQ</sequence>
<comment type="function">
    <text evidence="8">Ubiquitin-protein hydrolase is involved both in the processing of ubiquitin precursors and of ubiquitinated proteins. This enzyme is a thiol protease that recognizes and hydrolyzes a peptide bond at the C-terminal glycine of ubiquitin.</text>
</comment>
<keyword evidence="16" id="KW-1185">Reference proteome</keyword>
<dbReference type="GO" id="GO:0006511">
    <property type="term" value="P:ubiquitin-dependent protein catabolic process"/>
    <property type="evidence" value="ECO:0007669"/>
    <property type="project" value="UniProtKB-UniRule"/>
</dbReference>
<reference evidence="15 16" key="1">
    <citation type="journal article" date="2018" name="Nat. Ecol. Evol.">
        <title>Genomic signatures of mitonuclear coevolution across populations of Tigriopus californicus.</title>
        <authorList>
            <person name="Barreto F.S."/>
            <person name="Watson E.T."/>
            <person name="Lima T.G."/>
            <person name="Willett C.S."/>
            <person name="Edmands S."/>
            <person name="Li W."/>
            <person name="Burton R.S."/>
        </authorList>
    </citation>
    <scope>NUCLEOTIDE SEQUENCE [LARGE SCALE GENOMIC DNA]</scope>
    <source>
        <strain evidence="15 16">San Diego</strain>
    </source>
</reference>
<proteinExistence type="inferred from homology"/>
<feature type="active site" description="Proton donor" evidence="10">
    <location>
        <position position="764"/>
    </location>
</feature>
<dbReference type="EC" id="3.4.19.12" evidence="3 11"/>
<feature type="site" description="Transition state stabilizer" evidence="10">
    <location>
        <position position="685"/>
    </location>
</feature>
<evidence type="ECO:0000256" key="4">
    <source>
        <dbReference type="ARBA" id="ARBA00022670"/>
    </source>
</evidence>
<evidence type="ECO:0000259" key="14">
    <source>
        <dbReference type="PROSITE" id="PS52048"/>
    </source>
</evidence>
<evidence type="ECO:0000313" key="16">
    <source>
        <dbReference type="Proteomes" id="UP000318571"/>
    </source>
</evidence>
<keyword evidence="5 10" id="KW-0833">Ubl conjugation pathway</keyword>
<evidence type="ECO:0000256" key="8">
    <source>
        <dbReference type="ARBA" id="ARBA00055560"/>
    </source>
</evidence>
<dbReference type="InterPro" id="IPR001578">
    <property type="entry name" value="Peptidase_C12_UCH"/>
</dbReference>
<feature type="region of interest" description="Disordered" evidence="12">
    <location>
        <begin position="28"/>
        <end position="136"/>
    </location>
</feature>
<gene>
    <name evidence="15" type="ORF">TCAL_06024</name>
</gene>
<feature type="compositionally biased region" description="Polar residues" evidence="12">
    <location>
        <begin position="40"/>
        <end position="57"/>
    </location>
</feature>
<accession>A0A553P7U0</accession>
<dbReference type="InterPro" id="IPR057254">
    <property type="entry name" value="UCH_AS"/>
</dbReference>
<dbReference type="PROSITE" id="PS52048">
    <property type="entry name" value="UCH_DOMAIN"/>
    <property type="match status" value="1"/>
</dbReference>
<dbReference type="GO" id="GO:0005737">
    <property type="term" value="C:cytoplasm"/>
    <property type="evidence" value="ECO:0007669"/>
    <property type="project" value="TreeGrafter"/>
</dbReference>
<dbReference type="PANTHER" id="PTHR10589:SF17">
    <property type="entry name" value="UBIQUITIN CARBOXYL-TERMINAL HYDROLASE"/>
    <property type="match status" value="1"/>
</dbReference>
<feature type="chain" id="PRO_5022082751" description="Ubiquitin carboxyl-terminal hydrolase" evidence="13">
    <location>
        <begin position="23"/>
        <end position="825"/>
    </location>
</feature>
<keyword evidence="13" id="KW-0732">Signal</keyword>
<evidence type="ECO:0000256" key="3">
    <source>
        <dbReference type="ARBA" id="ARBA00012759"/>
    </source>
</evidence>
<dbReference type="AlphaFoldDB" id="A0A553P7U0"/>
<feature type="active site" description="Nucleophile" evidence="10">
    <location>
        <position position="691"/>
    </location>
</feature>
<keyword evidence="7 10" id="KW-0788">Thiol protease</keyword>
<dbReference type="InterPro" id="IPR036959">
    <property type="entry name" value="Peptidase_C12_UCH_sf"/>
</dbReference>